<evidence type="ECO:0008006" key="3">
    <source>
        <dbReference type="Google" id="ProtNLM"/>
    </source>
</evidence>
<dbReference type="InterPro" id="IPR029058">
    <property type="entry name" value="AB_hydrolase_fold"/>
</dbReference>
<keyword evidence="2" id="KW-1185">Reference proteome</keyword>
<dbReference type="STRING" id="1579979.WM2015_1261"/>
<evidence type="ECO:0000313" key="2">
    <source>
        <dbReference type="Proteomes" id="UP000066624"/>
    </source>
</evidence>
<dbReference type="Pfam" id="PF05990">
    <property type="entry name" value="DUF900"/>
    <property type="match status" value="1"/>
</dbReference>
<sequence>MRLEQITMPRSRLVVRVALALSLSSILVGCSLPEVEPLMPTPALYSETGATPLAHIPPNQRWTPRKVYFATTRERSESQQRVDYGNRQSSHVSVGLAMIGFGGPDMSRSDLDRASSQAEREASVPLSMAGLLEAGRFSITPTGQLEDASGTTAWLLDDLNASIAASRSPDLLIYVHGAKVNFYNANVFAAQLDHFMGRDMTSVAFAWPTRQNIFSYGLGDDLERAYRNAPALSTLLELLADRSIAERIHIVTWSAGGRLVTEALAQLHERHADEHPDLRERFRLGTIYFAAADVPGSEFIEALPRLEAIAERLVVTASSNDGALRMARRFMRGDERIGQIRSEALSDEQLETIRSSRRLEVIDVSRGSDQRGFDITGHRYWFNHPWASSDVVLAIRGGLAAGDRALQPEDLAVLWSIPSDYPHRLSTLLQRAGVPIRQDN</sequence>
<dbReference type="AlphaFoldDB" id="A0A0K0XVE0"/>
<dbReference type="EMBL" id="CP012154">
    <property type="protein sequence ID" value="AKS41635.1"/>
    <property type="molecule type" value="Genomic_DNA"/>
</dbReference>
<reference evidence="1 2" key="1">
    <citation type="submission" date="2015-07" db="EMBL/GenBank/DDBJ databases">
        <authorList>
            <person name="Noorani M."/>
        </authorList>
    </citation>
    <scope>NUCLEOTIDE SEQUENCE [LARGE SCALE GENOMIC DNA]</scope>
    <source>
        <strain evidence="1 2">KCTC 42284</strain>
    </source>
</reference>
<dbReference type="PROSITE" id="PS51257">
    <property type="entry name" value="PROKAR_LIPOPROTEIN"/>
    <property type="match status" value="1"/>
</dbReference>
<evidence type="ECO:0000313" key="1">
    <source>
        <dbReference type="EMBL" id="AKS41635.1"/>
    </source>
</evidence>
<dbReference type="SUPFAM" id="SSF53474">
    <property type="entry name" value="alpha/beta-Hydrolases"/>
    <property type="match status" value="1"/>
</dbReference>
<organism evidence="1 2">
    <name type="scientific">Wenzhouxiangella marina</name>
    <dbReference type="NCBI Taxonomy" id="1579979"/>
    <lineage>
        <taxon>Bacteria</taxon>
        <taxon>Pseudomonadati</taxon>
        <taxon>Pseudomonadota</taxon>
        <taxon>Gammaproteobacteria</taxon>
        <taxon>Chromatiales</taxon>
        <taxon>Wenzhouxiangellaceae</taxon>
        <taxon>Wenzhouxiangella</taxon>
    </lineage>
</organism>
<dbReference type="KEGG" id="wma:WM2015_1261"/>
<proteinExistence type="predicted"/>
<gene>
    <name evidence="1" type="ORF">WM2015_1261</name>
</gene>
<dbReference type="InterPro" id="IPR010297">
    <property type="entry name" value="DUF900_hydrolase"/>
</dbReference>
<dbReference type="Proteomes" id="UP000066624">
    <property type="component" value="Chromosome"/>
</dbReference>
<dbReference type="Gene3D" id="3.40.50.1820">
    <property type="entry name" value="alpha/beta hydrolase"/>
    <property type="match status" value="1"/>
</dbReference>
<name>A0A0K0XVE0_9GAMM</name>
<accession>A0A0K0XVE0</accession>
<dbReference type="PANTHER" id="PTHR36513">
    <property type="entry name" value="ABC TRANSMEMBRANE TYPE-1 DOMAIN-CONTAINING PROTEIN"/>
    <property type="match status" value="1"/>
</dbReference>
<protein>
    <recommendedName>
        <fullName evidence="3">Alpha/beta hydrolase</fullName>
    </recommendedName>
</protein>
<dbReference type="PANTHER" id="PTHR36513:SF1">
    <property type="entry name" value="TRANSMEMBRANE PROTEIN"/>
    <property type="match status" value="1"/>
</dbReference>